<name>A0A8J9YLE8_9NEOP</name>
<dbReference type="AlphaFoldDB" id="A0A8J9YLE8"/>
<gene>
    <name evidence="1" type="ORF">BINO364_LOCUS15897</name>
</gene>
<proteinExistence type="predicted"/>
<dbReference type="OrthoDB" id="261614at2759"/>
<dbReference type="Proteomes" id="UP000838878">
    <property type="component" value="Chromosome 9"/>
</dbReference>
<feature type="non-terminal residue" evidence="1">
    <location>
        <position position="76"/>
    </location>
</feature>
<evidence type="ECO:0000313" key="2">
    <source>
        <dbReference type="Proteomes" id="UP000838878"/>
    </source>
</evidence>
<organism evidence="1 2">
    <name type="scientific">Brenthis ino</name>
    <name type="common">lesser marbled fritillary</name>
    <dbReference type="NCBI Taxonomy" id="405034"/>
    <lineage>
        <taxon>Eukaryota</taxon>
        <taxon>Metazoa</taxon>
        <taxon>Ecdysozoa</taxon>
        <taxon>Arthropoda</taxon>
        <taxon>Hexapoda</taxon>
        <taxon>Insecta</taxon>
        <taxon>Pterygota</taxon>
        <taxon>Neoptera</taxon>
        <taxon>Endopterygota</taxon>
        <taxon>Lepidoptera</taxon>
        <taxon>Glossata</taxon>
        <taxon>Ditrysia</taxon>
        <taxon>Papilionoidea</taxon>
        <taxon>Nymphalidae</taxon>
        <taxon>Heliconiinae</taxon>
        <taxon>Argynnini</taxon>
        <taxon>Brenthis</taxon>
    </lineage>
</organism>
<evidence type="ECO:0000313" key="1">
    <source>
        <dbReference type="EMBL" id="CAH0730980.1"/>
    </source>
</evidence>
<dbReference type="EMBL" id="OV170229">
    <property type="protein sequence ID" value="CAH0730980.1"/>
    <property type="molecule type" value="Genomic_DNA"/>
</dbReference>
<keyword evidence="2" id="KW-1185">Reference proteome</keyword>
<sequence length="76" mass="8494">MHENECYNIAETCSAKALLASREAYVDTAVGYVEVKREGDMCTVQCRVTPEHKVKAKLYQITAVIKESDEKIVSVV</sequence>
<reference evidence="1" key="1">
    <citation type="submission" date="2021-12" db="EMBL/GenBank/DDBJ databases">
        <authorList>
            <person name="Martin H S."/>
        </authorList>
    </citation>
    <scope>NUCLEOTIDE SEQUENCE</scope>
</reference>
<protein>
    <submittedName>
        <fullName evidence="1">Uncharacterized protein</fullName>
    </submittedName>
</protein>
<accession>A0A8J9YLE8</accession>